<dbReference type="InterPro" id="IPR018545">
    <property type="entry name" value="Btz_dom"/>
</dbReference>
<feature type="compositionally biased region" description="Low complexity" evidence="13">
    <location>
        <begin position="63"/>
        <end position="82"/>
    </location>
</feature>
<keyword evidence="9" id="KW-0694">RNA-binding</keyword>
<keyword evidence="8" id="KW-0810">Translation regulation</keyword>
<feature type="compositionally biased region" description="Polar residues" evidence="13">
    <location>
        <begin position="94"/>
        <end position="117"/>
    </location>
</feature>
<evidence type="ECO:0000256" key="8">
    <source>
        <dbReference type="ARBA" id="ARBA00022845"/>
    </source>
</evidence>
<evidence type="ECO:0000256" key="5">
    <source>
        <dbReference type="ARBA" id="ARBA00022490"/>
    </source>
</evidence>
<organism evidence="15 16">
    <name type="scientific">Apiospora phragmitis</name>
    <dbReference type="NCBI Taxonomy" id="2905665"/>
    <lineage>
        <taxon>Eukaryota</taxon>
        <taxon>Fungi</taxon>
        <taxon>Dikarya</taxon>
        <taxon>Ascomycota</taxon>
        <taxon>Pezizomycotina</taxon>
        <taxon>Sordariomycetes</taxon>
        <taxon>Xylariomycetidae</taxon>
        <taxon>Amphisphaeriales</taxon>
        <taxon>Apiosporaceae</taxon>
        <taxon>Apiospora</taxon>
    </lineage>
</organism>
<feature type="compositionally biased region" description="Acidic residues" evidence="13">
    <location>
        <begin position="17"/>
        <end position="30"/>
    </location>
</feature>
<evidence type="ECO:0000256" key="9">
    <source>
        <dbReference type="ARBA" id="ARBA00022884"/>
    </source>
</evidence>
<evidence type="ECO:0000256" key="4">
    <source>
        <dbReference type="ARBA" id="ARBA00022448"/>
    </source>
</evidence>
<sequence length="252" mass="26677">MAGPRRRKIGHRRRVEDEGEDDLDLDDDSLTDGSLASDDDDHANDSDTSNVDEVSPTSPATRKSGGTANGNGAAKAGVASSAPVDGPGTEKPSKSTSISNGMSGLSISDQPGAQESGQGDDANESVSASKSGAPIVVSSAIMDQPQDGPPFERRRREHDEYRRRRDEDPSFVPNRGAFFMHDHRHAGPSANGFRPFGRGGRGRGRGGGIGGPFAPFHHQVHNTADPTVSAPWAHDMHEIVTEPAPLVSRDTR</sequence>
<reference evidence="15 16" key="1">
    <citation type="submission" date="2023-01" db="EMBL/GenBank/DDBJ databases">
        <title>Analysis of 21 Apiospora genomes using comparative genomics revels a genus with tremendous synthesis potential of carbohydrate active enzymes and secondary metabolites.</title>
        <authorList>
            <person name="Sorensen T."/>
        </authorList>
    </citation>
    <scope>NUCLEOTIDE SEQUENCE [LARGE SCALE GENOMIC DNA]</scope>
    <source>
        <strain evidence="15 16">CBS 135458</strain>
    </source>
</reference>
<keyword evidence="7" id="KW-0509">mRNA transport</keyword>
<evidence type="ECO:0000256" key="3">
    <source>
        <dbReference type="ARBA" id="ARBA00009548"/>
    </source>
</evidence>
<evidence type="ECO:0000256" key="11">
    <source>
        <dbReference type="ARBA" id="ARBA00023187"/>
    </source>
</evidence>
<keyword evidence="12" id="KW-0539">Nucleus</keyword>
<accession>A0ABR1VD66</accession>
<evidence type="ECO:0000313" key="15">
    <source>
        <dbReference type="EMBL" id="KAK8069145.1"/>
    </source>
</evidence>
<keyword evidence="11" id="KW-0508">mRNA splicing</keyword>
<dbReference type="RefSeq" id="XP_066716439.1">
    <property type="nucleotide sequence ID" value="XM_066857170.1"/>
</dbReference>
<evidence type="ECO:0000256" key="1">
    <source>
        <dbReference type="ARBA" id="ARBA00004123"/>
    </source>
</evidence>
<name>A0ABR1VD66_9PEZI</name>
<dbReference type="Proteomes" id="UP001480595">
    <property type="component" value="Unassembled WGS sequence"/>
</dbReference>
<dbReference type="PANTHER" id="PTHR46837">
    <property type="entry name" value="PROTEIN MLN51 HOMOLOG"/>
    <property type="match status" value="1"/>
</dbReference>
<dbReference type="InterPro" id="IPR044796">
    <property type="entry name" value="MLN51_plant"/>
</dbReference>
<evidence type="ECO:0000256" key="12">
    <source>
        <dbReference type="ARBA" id="ARBA00023242"/>
    </source>
</evidence>
<feature type="compositionally biased region" description="Polar residues" evidence="13">
    <location>
        <begin position="51"/>
        <end position="61"/>
    </location>
</feature>
<evidence type="ECO:0000256" key="6">
    <source>
        <dbReference type="ARBA" id="ARBA00022664"/>
    </source>
</evidence>
<keyword evidence="5" id="KW-0963">Cytoplasm</keyword>
<evidence type="ECO:0000256" key="10">
    <source>
        <dbReference type="ARBA" id="ARBA00023161"/>
    </source>
</evidence>
<comment type="caution">
    <text evidence="15">The sequence shown here is derived from an EMBL/GenBank/DDBJ whole genome shotgun (WGS) entry which is preliminary data.</text>
</comment>
<feature type="domain" description="Btz" evidence="14">
    <location>
        <begin position="132"/>
        <end position="251"/>
    </location>
</feature>
<feature type="compositionally biased region" description="Basic residues" evidence="13">
    <location>
        <begin position="1"/>
        <end position="13"/>
    </location>
</feature>
<feature type="region of interest" description="Disordered" evidence="13">
    <location>
        <begin position="1"/>
        <end position="207"/>
    </location>
</feature>
<dbReference type="Pfam" id="PF09405">
    <property type="entry name" value="Btz"/>
    <property type="match status" value="1"/>
</dbReference>
<keyword evidence="16" id="KW-1185">Reference proteome</keyword>
<dbReference type="PANTHER" id="PTHR46837:SF5">
    <property type="entry name" value="PROTEIN MLN51 HOMOLOG"/>
    <property type="match status" value="1"/>
</dbReference>
<evidence type="ECO:0000313" key="16">
    <source>
        <dbReference type="Proteomes" id="UP001480595"/>
    </source>
</evidence>
<evidence type="ECO:0000259" key="14">
    <source>
        <dbReference type="SMART" id="SM01044"/>
    </source>
</evidence>
<dbReference type="SMART" id="SM01044">
    <property type="entry name" value="Btz"/>
    <property type="match status" value="1"/>
</dbReference>
<dbReference type="GeneID" id="92090233"/>
<evidence type="ECO:0000256" key="2">
    <source>
        <dbReference type="ARBA" id="ARBA00004496"/>
    </source>
</evidence>
<dbReference type="EMBL" id="JAQQWL010000006">
    <property type="protein sequence ID" value="KAK8069145.1"/>
    <property type="molecule type" value="Genomic_DNA"/>
</dbReference>
<keyword evidence="4" id="KW-0813">Transport</keyword>
<evidence type="ECO:0000256" key="7">
    <source>
        <dbReference type="ARBA" id="ARBA00022816"/>
    </source>
</evidence>
<feature type="compositionally biased region" description="Basic and acidic residues" evidence="13">
    <location>
        <begin position="150"/>
        <end position="168"/>
    </location>
</feature>
<evidence type="ECO:0000256" key="13">
    <source>
        <dbReference type="SAM" id="MobiDB-lite"/>
    </source>
</evidence>
<comment type="subcellular location">
    <subcellularLocation>
        <location evidence="2">Cytoplasm</location>
    </subcellularLocation>
    <subcellularLocation>
        <location evidence="1">Nucleus</location>
    </subcellularLocation>
</comment>
<protein>
    <recommendedName>
        <fullName evidence="14">Btz domain-containing protein</fullName>
    </recommendedName>
</protein>
<proteinExistence type="inferred from homology"/>
<keyword evidence="10" id="KW-0866">Nonsense-mediated mRNA decay</keyword>
<gene>
    <name evidence="15" type="ORF">PG994_005761</name>
</gene>
<keyword evidence="6" id="KW-0507">mRNA processing</keyword>
<comment type="similarity">
    <text evidence="3">Belongs to the CASC3 family.</text>
</comment>